<dbReference type="InterPro" id="IPR037647">
    <property type="entry name" value="HIRIP3"/>
</dbReference>
<name>A0AAD9CW44_PAPLA</name>
<feature type="region of interest" description="Disordered" evidence="1">
    <location>
        <begin position="70"/>
        <end position="285"/>
    </location>
</feature>
<reference evidence="2" key="1">
    <citation type="submission" date="2023-02" db="EMBL/GenBank/DDBJ databases">
        <title>Identification and recombinant expression of a fungal hydrolase from Papiliotrema laurentii that hydrolyzes apple cutin and clears colloidal polyester polyurethane.</title>
        <authorList>
            <consortium name="DOE Joint Genome Institute"/>
            <person name="Roman V.A."/>
            <person name="Bojanowski C."/>
            <person name="Crable B.R."/>
            <person name="Wagner D.N."/>
            <person name="Hung C.S."/>
            <person name="Nadeau L.J."/>
            <person name="Schratz L."/>
            <person name="Haridas S."/>
            <person name="Pangilinan J."/>
            <person name="Lipzen A."/>
            <person name="Na H."/>
            <person name="Yan M."/>
            <person name="Ng V."/>
            <person name="Grigoriev I.V."/>
            <person name="Spatafora J.W."/>
            <person name="Barlow D."/>
            <person name="Biffinger J."/>
            <person name="Kelley-Loughnane N."/>
            <person name="Varaljay V.A."/>
            <person name="Crookes-Goodson W.J."/>
        </authorList>
    </citation>
    <scope>NUCLEOTIDE SEQUENCE</scope>
    <source>
        <strain evidence="2">5307AH</strain>
    </source>
</reference>
<dbReference type="PANTHER" id="PTHR15410">
    <property type="entry name" value="HIRA-INTERACTING PROTEIN 3"/>
    <property type="match status" value="1"/>
</dbReference>
<feature type="compositionally biased region" description="Basic and acidic residues" evidence="1">
    <location>
        <begin position="80"/>
        <end position="91"/>
    </location>
</feature>
<sequence length="415" mass="45362">MDETQVPRLKNVTRQVVKAASKPGGPLEKGEFTMGIARAEVCRKMGFEAGELDGKPWKGMVKEGVTRALEEVAEESTDTSPRKPAAEVGKPRDKKGRKRDPSVGSEQSDLDETSKRPVKGRTAGSNGKKTSLRNERSASEADFTDEQGAARSSRAKGDRKPARGARKDRPAGSGASGASDEEEEEEKVSSKRSKTRGETKTAKKAQRRSPESERDATSPIDDQEEKSESEMSSLYDAEPAPRRRKSSSKRNASDLDDESPAPAKRKEKRTKKDPYESMSPEEAKVAELKKIVVACGVRKQWSKEFADLDSPRDQRRRLESILVDLGMKGNPTMGKAKSLKEKRELAAELNDVREFEAARGVSAGRSSRSKAKAPASRTRSEESESEGEESRGEEPKSKSALDAVMDFLGGESDSA</sequence>
<evidence type="ECO:0000256" key="1">
    <source>
        <dbReference type="SAM" id="MobiDB-lite"/>
    </source>
</evidence>
<feature type="compositionally biased region" description="Basic and acidic residues" evidence="1">
    <location>
        <begin position="378"/>
        <end position="399"/>
    </location>
</feature>
<feature type="compositionally biased region" description="Basic and acidic residues" evidence="1">
    <location>
        <begin position="270"/>
        <end position="285"/>
    </location>
</feature>
<dbReference type="EMBL" id="JAODAN010000010">
    <property type="protein sequence ID" value="KAK1921819.1"/>
    <property type="molecule type" value="Genomic_DNA"/>
</dbReference>
<organism evidence="2 3">
    <name type="scientific">Papiliotrema laurentii</name>
    <name type="common">Cryptococcus laurentii</name>
    <dbReference type="NCBI Taxonomy" id="5418"/>
    <lineage>
        <taxon>Eukaryota</taxon>
        <taxon>Fungi</taxon>
        <taxon>Dikarya</taxon>
        <taxon>Basidiomycota</taxon>
        <taxon>Agaricomycotina</taxon>
        <taxon>Tremellomycetes</taxon>
        <taxon>Tremellales</taxon>
        <taxon>Rhynchogastremaceae</taxon>
        <taxon>Papiliotrema</taxon>
    </lineage>
</organism>
<keyword evidence="3" id="KW-1185">Reference proteome</keyword>
<feature type="compositionally biased region" description="Basic and acidic residues" evidence="1">
    <location>
        <begin position="155"/>
        <end position="170"/>
    </location>
</feature>
<protein>
    <submittedName>
        <fullName evidence="2">Uncharacterized protein</fullName>
    </submittedName>
</protein>
<dbReference type="PANTHER" id="PTHR15410:SF2">
    <property type="entry name" value="HIRA-INTERACTING PROTEIN 3"/>
    <property type="match status" value="1"/>
</dbReference>
<comment type="caution">
    <text evidence="2">The sequence shown here is derived from an EMBL/GenBank/DDBJ whole genome shotgun (WGS) entry which is preliminary data.</text>
</comment>
<gene>
    <name evidence="2" type="ORF">DB88DRAFT_513080</name>
</gene>
<evidence type="ECO:0000313" key="3">
    <source>
        <dbReference type="Proteomes" id="UP001182556"/>
    </source>
</evidence>
<dbReference type="GO" id="GO:0005634">
    <property type="term" value="C:nucleus"/>
    <property type="evidence" value="ECO:0007669"/>
    <property type="project" value="TreeGrafter"/>
</dbReference>
<dbReference type="AlphaFoldDB" id="A0AAD9CW44"/>
<proteinExistence type="predicted"/>
<dbReference type="Proteomes" id="UP001182556">
    <property type="component" value="Unassembled WGS sequence"/>
</dbReference>
<feature type="region of interest" description="Disordered" evidence="1">
    <location>
        <begin position="352"/>
        <end position="415"/>
    </location>
</feature>
<accession>A0AAD9CW44</accession>
<evidence type="ECO:0000313" key="2">
    <source>
        <dbReference type="EMBL" id="KAK1921819.1"/>
    </source>
</evidence>
<feature type="compositionally biased region" description="Low complexity" evidence="1">
    <location>
        <begin position="358"/>
        <end position="377"/>
    </location>
</feature>